<sequence length="320" mass="36137">MIIVTGGAGFIGSNLVHELNRRGRTDIIVVDNLTRGEKALNLADCIIADYFDKDDFITLIEADEGVGPVEAVFHLGACSATTEWDGRYMMRNNFEYTRALFHWCQDRRIPLIYASSAAVYGGNSVFTEHPEHERPLNVYGYSKLAFDQYLRRHMDDLSAQVVGLRYFNVYGPREQHKGGMASVIHHFSRQLQETGKVRLFEGSDGYADGEQRRDFVDVTDCVRLKLWLLDHPEVNGIYNCGTGRARTFNDMARAVIGWFGHGEIEYIPFPEHLKGRYQSYTQADLSQLRSAGCDLAFNDIETGVRNYLDAVADSPAVMPS</sequence>
<evidence type="ECO:0000259" key="5">
    <source>
        <dbReference type="Pfam" id="PF01370"/>
    </source>
</evidence>
<proteinExistence type="inferred from homology"/>
<feature type="binding site" evidence="4">
    <location>
        <begin position="75"/>
        <end position="79"/>
    </location>
    <ligand>
        <name>NADP(+)</name>
        <dbReference type="ChEBI" id="CHEBI:58349"/>
    </ligand>
</feature>
<dbReference type="NCBIfam" id="TIGR02197">
    <property type="entry name" value="heptose_epim"/>
    <property type="match status" value="1"/>
</dbReference>
<dbReference type="OrthoDB" id="9803010at2"/>
<evidence type="ECO:0000256" key="4">
    <source>
        <dbReference type="HAMAP-Rule" id="MF_01601"/>
    </source>
</evidence>
<dbReference type="UniPathway" id="UPA00356">
    <property type="reaction ID" value="UER00440"/>
</dbReference>
<dbReference type="GO" id="GO:0097171">
    <property type="term" value="P:ADP-L-glycero-beta-D-manno-heptose biosynthetic process"/>
    <property type="evidence" value="ECO:0007669"/>
    <property type="project" value="UniProtKB-UniPathway"/>
</dbReference>
<gene>
    <name evidence="4" type="primary">hldD</name>
    <name evidence="6" type="ORF">DFR31_2295</name>
</gene>
<comment type="catalytic activity">
    <reaction evidence="4">
        <text>ADP-D-glycero-beta-D-manno-heptose = ADP-L-glycero-beta-D-manno-heptose</text>
        <dbReference type="Rhea" id="RHEA:17577"/>
        <dbReference type="ChEBI" id="CHEBI:59967"/>
        <dbReference type="ChEBI" id="CHEBI:61506"/>
        <dbReference type="EC" id="5.1.3.20"/>
    </reaction>
</comment>
<feature type="domain" description="NAD-dependent epimerase/dehydratase" evidence="5">
    <location>
        <begin position="2"/>
        <end position="241"/>
    </location>
</feature>
<feature type="active site" description="Proton acceptor" evidence="4">
    <location>
        <position position="139"/>
    </location>
</feature>
<feature type="binding site" evidence="4">
    <location>
        <position position="277"/>
    </location>
    <ligand>
        <name>substrate</name>
    </ligand>
</feature>
<feature type="binding site" evidence="4">
    <location>
        <position position="92"/>
    </location>
    <ligand>
        <name>NADP(+)</name>
        <dbReference type="ChEBI" id="CHEBI:58349"/>
    </ligand>
</feature>
<dbReference type="EC" id="5.1.3.20" evidence="4"/>
<dbReference type="Proteomes" id="UP000275461">
    <property type="component" value="Unassembled WGS sequence"/>
</dbReference>
<feature type="binding site" evidence="4">
    <location>
        <position position="169"/>
    </location>
    <ligand>
        <name>NADP(+)</name>
        <dbReference type="ChEBI" id="CHEBI:58349"/>
    </ligand>
</feature>
<comment type="domain">
    <text evidence="4">Contains a large N-terminal NADP-binding domain, and a smaller C-terminal substrate-binding domain.</text>
</comment>
<keyword evidence="2 4" id="KW-0413">Isomerase</keyword>
<protein>
    <recommendedName>
        <fullName evidence="4">ADP-L-glycero-D-manno-heptose-6-epimerase</fullName>
        <ecNumber evidence="4">5.1.3.20</ecNumber>
    </recommendedName>
    <alternativeName>
        <fullName evidence="4">ADP-L-glycero-beta-D-manno-heptose-6-epimerase</fullName>
        <shortName evidence="4">ADP-glyceromanno-heptose 6-epimerase</shortName>
        <shortName evidence="4">ADP-hep 6-epimerase</shortName>
        <shortName evidence="4">AGME</shortName>
    </alternativeName>
</protein>
<feature type="binding site" evidence="4">
    <location>
        <begin position="200"/>
        <end position="203"/>
    </location>
    <ligand>
        <name>substrate</name>
    </ligand>
</feature>
<comment type="similarity">
    <text evidence="4">Belongs to the NAD(P)-dependent epimerase/dehydratase family. HldD subfamily.</text>
</comment>
<evidence type="ECO:0000256" key="2">
    <source>
        <dbReference type="ARBA" id="ARBA00023235"/>
    </source>
</evidence>
<dbReference type="Pfam" id="PF01370">
    <property type="entry name" value="Epimerase"/>
    <property type="match status" value="1"/>
</dbReference>
<dbReference type="RefSeq" id="WP_121442819.1">
    <property type="nucleotide sequence ID" value="NZ_RCDA01000004.1"/>
</dbReference>
<feature type="binding site" evidence="4">
    <location>
        <begin position="10"/>
        <end position="11"/>
    </location>
    <ligand>
        <name>NADP(+)</name>
        <dbReference type="ChEBI" id="CHEBI:58349"/>
    </ligand>
</feature>
<dbReference type="InterPro" id="IPR001509">
    <property type="entry name" value="Epimerase_deHydtase"/>
</dbReference>
<feature type="binding site" evidence="4">
    <location>
        <position position="168"/>
    </location>
    <ligand>
        <name>substrate</name>
    </ligand>
</feature>
<dbReference type="CDD" id="cd05248">
    <property type="entry name" value="ADP_GME_SDR_e"/>
    <property type="match status" value="1"/>
</dbReference>
<dbReference type="Gene3D" id="3.90.25.10">
    <property type="entry name" value="UDP-galactose 4-epimerase, domain 1"/>
    <property type="match status" value="1"/>
</dbReference>
<dbReference type="GO" id="GO:0005975">
    <property type="term" value="P:carbohydrate metabolic process"/>
    <property type="evidence" value="ECO:0007669"/>
    <property type="project" value="UniProtKB-UniRule"/>
</dbReference>
<dbReference type="SUPFAM" id="SSF51735">
    <property type="entry name" value="NAD(P)-binding Rossmann-fold domains"/>
    <property type="match status" value="1"/>
</dbReference>
<comment type="caution">
    <text evidence="6">The sequence shown here is derived from an EMBL/GenBank/DDBJ whole genome shotgun (WGS) entry which is preliminary data.</text>
</comment>
<feature type="binding site" evidence="4">
    <location>
        <position position="143"/>
    </location>
    <ligand>
        <name>NADP(+)</name>
        <dbReference type="ChEBI" id="CHEBI:58349"/>
    </ligand>
</feature>
<comment type="cofactor">
    <cofactor evidence="4">
        <name>NADP(+)</name>
        <dbReference type="ChEBI" id="CHEBI:58349"/>
    </cofactor>
    <text evidence="4">Binds 1 NADP(+) per subunit.</text>
</comment>
<dbReference type="InterPro" id="IPR011912">
    <property type="entry name" value="Heptose_epim"/>
</dbReference>
<keyword evidence="7" id="KW-1185">Reference proteome</keyword>
<name>A0A498C3F3_9GAMM</name>
<dbReference type="GO" id="GO:0008712">
    <property type="term" value="F:ADP-glyceromanno-heptose 6-epimerase activity"/>
    <property type="evidence" value="ECO:0007669"/>
    <property type="project" value="UniProtKB-UniRule"/>
</dbReference>
<feature type="binding site" evidence="4">
    <location>
        <position position="177"/>
    </location>
    <ligand>
        <name>NADP(+)</name>
        <dbReference type="ChEBI" id="CHEBI:58349"/>
    </ligand>
</feature>
<feature type="active site" description="Proton acceptor" evidence="4">
    <location>
        <position position="177"/>
    </location>
</feature>
<evidence type="ECO:0000256" key="3">
    <source>
        <dbReference type="ARBA" id="ARBA00023277"/>
    </source>
</evidence>
<dbReference type="InterPro" id="IPR036291">
    <property type="entry name" value="NAD(P)-bd_dom_sf"/>
</dbReference>
<feature type="binding site" evidence="4">
    <location>
        <position position="186"/>
    </location>
    <ligand>
        <name>substrate</name>
    </ligand>
</feature>
<feature type="binding site" evidence="4">
    <location>
        <position position="179"/>
    </location>
    <ligand>
        <name>substrate</name>
    </ligand>
</feature>
<feature type="binding site" evidence="4">
    <location>
        <begin position="31"/>
        <end position="32"/>
    </location>
    <ligand>
        <name>NADP(+)</name>
        <dbReference type="ChEBI" id="CHEBI:58349"/>
    </ligand>
</feature>
<dbReference type="PANTHER" id="PTHR43103:SF3">
    <property type="entry name" value="ADP-L-GLYCERO-D-MANNO-HEPTOSE-6-EPIMERASE"/>
    <property type="match status" value="1"/>
</dbReference>
<evidence type="ECO:0000313" key="6">
    <source>
        <dbReference type="EMBL" id="RLK46981.1"/>
    </source>
</evidence>
<comment type="function">
    <text evidence="4">Catalyzes the interconversion between ADP-D-glycero-beta-D-manno-heptose and ADP-L-glycero-beta-D-manno-heptose via an epimerization at carbon 6 of the heptose.</text>
</comment>
<organism evidence="6 7">
    <name type="scientific">Alkalispirillum mobile</name>
    <dbReference type="NCBI Taxonomy" id="85925"/>
    <lineage>
        <taxon>Bacteria</taxon>
        <taxon>Pseudomonadati</taxon>
        <taxon>Pseudomonadota</taxon>
        <taxon>Gammaproteobacteria</taxon>
        <taxon>Chromatiales</taxon>
        <taxon>Ectothiorhodospiraceae</taxon>
        <taxon>Alkalispirillum</taxon>
    </lineage>
</organism>
<dbReference type="Gene3D" id="3.40.50.720">
    <property type="entry name" value="NAD(P)-binding Rossmann-like Domain"/>
    <property type="match status" value="1"/>
</dbReference>
<reference evidence="6 7" key="1">
    <citation type="submission" date="2018-10" db="EMBL/GenBank/DDBJ databases">
        <title>Genomic Encyclopedia of Type Strains, Phase IV (KMG-IV): sequencing the most valuable type-strain genomes for metagenomic binning, comparative biology and taxonomic classification.</title>
        <authorList>
            <person name="Goeker M."/>
        </authorList>
    </citation>
    <scope>NUCLEOTIDE SEQUENCE [LARGE SCALE GENOMIC DNA]</scope>
    <source>
        <strain evidence="6 7">DSM 12769</strain>
    </source>
</reference>
<keyword evidence="3 4" id="KW-0119">Carbohydrate metabolism</keyword>
<evidence type="ECO:0000256" key="1">
    <source>
        <dbReference type="ARBA" id="ARBA00022857"/>
    </source>
</evidence>
<evidence type="ECO:0000313" key="7">
    <source>
        <dbReference type="Proteomes" id="UP000275461"/>
    </source>
</evidence>
<feature type="binding site" evidence="4">
    <location>
        <position position="38"/>
    </location>
    <ligand>
        <name>NADP(+)</name>
        <dbReference type="ChEBI" id="CHEBI:58349"/>
    </ligand>
</feature>
<comment type="subunit">
    <text evidence="4">Homopentamer.</text>
</comment>
<dbReference type="EMBL" id="RCDA01000004">
    <property type="protein sequence ID" value="RLK46981.1"/>
    <property type="molecule type" value="Genomic_DNA"/>
</dbReference>
<dbReference type="GO" id="GO:0050661">
    <property type="term" value="F:NADP binding"/>
    <property type="evidence" value="ECO:0007669"/>
    <property type="project" value="InterPro"/>
</dbReference>
<keyword evidence="1 4" id="KW-0521">NADP</keyword>
<dbReference type="PANTHER" id="PTHR43103">
    <property type="entry name" value="NUCLEOSIDE-DIPHOSPHATE-SUGAR EPIMERASE"/>
    <property type="match status" value="1"/>
</dbReference>
<comment type="pathway">
    <text evidence="4">Nucleotide-sugar biosynthesis; ADP-L-glycero-beta-D-manno-heptose biosynthesis; ADP-L-glycero-beta-D-manno-heptose from D-glycero-beta-D-manno-heptose 7-phosphate: step 4/4.</text>
</comment>
<accession>A0A498C3F3</accession>
<feature type="binding site" evidence="4">
    <location>
        <position position="53"/>
    </location>
    <ligand>
        <name>NADP(+)</name>
        <dbReference type="ChEBI" id="CHEBI:58349"/>
    </ligand>
</feature>
<dbReference type="HAMAP" id="MF_01601">
    <property type="entry name" value="Heptose_epimerase"/>
    <property type="match status" value="1"/>
</dbReference>
<dbReference type="AlphaFoldDB" id="A0A498C3F3"/>
<feature type="binding site" evidence="4">
    <location>
        <position position="213"/>
    </location>
    <ligand>
        <name>substrate</name>
    </ligand>
</feature>